<dbReference type="RefSeq" id="WP_119436053.1">
    <property type="nucleotide sequence ID" value="NZ_QWGR01000001.1"/>
</dbReference>
<keyword evidence="4" id="KW-1185">Reference proteome</keyword>
<dbReference type="Gene3D" id="2.130.10.10">
    <property type="entry name" value="YVTN repeat-like/Quinoprotein amine dehydrogenase"/>
    <property type="match status" value="1"/>
</dbReference>
<gene>
    <name evidence="3" type="ORF">D1614_01200</name>
</gene>
<dbReference type="AlphaFoldDB" id="A0A399T9H6"/>
<dbReference type="InterPro" id="IPR015943">
    <property type="entry name" value="WD40/YVTN_repeat-like_dom_sf"/>
</dbReference>
<name>A0A399T9H6_9BACT</name>
<dbReference type="EMBL" id="QWGR01000001">
    <property type="protein sequence ID" value="RIJ50583.1"/>
    <property type="molecule type" value="Genomic_DNA"/>
</dbReference>
<dbReference type="PANTHER" id="PTHR34512:SF30">
    <property type="entry name" value="OUTER MEMBRANE PROTEIN ASSEMBLY FACTOR BAMB"/>
    <property type="match status" value="1"/>
</dbReference>
<proteinExistence type="predicted"/>
<accession>A0A399T9H6</accession>
<dbReference type="InterPro" id="IPR018391">
    <property type="entry name" value="PQQ_b-propeller_rpt"/>
</dbReference>
<comment type="caution">
    <text evidence="3">The sequence shown here is derived from an EMBL/GenBank/DDBJ whole genome shotgun (WGS) entry which is preliminary data.</text>
</comment>
<dbReference type="OrthoDB" id="9816081at2"/>
<dbReference type="InterPro" id="IPR029052">
    <property type="entry name" value="Metallo-depent_PP-like"/>
</dbReference>
<evidence type="ECO:0000259" key="1">
    <source>
        <dbReference type="Pfam" id="PF00149"/>
    </source>
</evidence>
<evidence type="ECO:0000259" key="2">
    <source>
        <dbReference type="Pfam" id="PF13360"/>
    </source>
</evidence>
<organism evidence="3 4">
    <name type="scientific">Maribellus luteus</name>
    <dbReference type="NCBI Taxonomy" id="2305463"/>
    <lineage>
        <taxon>Bacteria</taxon>
        <taxon>Pseudomonadati</taxon>
        <taxon>Bacteroidota</taxon>
        <taxon>Bacteroidia</taxon>
        <taxon>Marinilabiliales</taxon>
        <taxon>Prolixibacteraceae</taxon>
        <taxon>Maribellus</taxon>
    </lineage>
</organism>
<dbReference type="SUPFAM" id="SSF50998">
    <property type="entry name" value="Quinoprotein alcohol dehydrogenase-like"/>
    <property type="match status" value="1"/>
</dbReference>
<dbReference type="InterPro" id="IPR011047">
    <property type="entry name" value="Quinoprotein_ADH-like_sf"/>
</dbReference>
<dbReference type="SUPFAM" id="SSF56300">
    <property type="entry name" value="Metallo-dependent phosphatases"/>
    <property type="match status" value="1"/>
</dbReference>
<dbReference type="Pfam" id="PF00149">
    <property type="entry name" value="Metallophos"/>
    <property type="match status" value="1"/>
</dbReference>
<sequence>MNNTGRTIILIFCVLFCIACKTNDEIRFAFVTDVHIGRDKCDEDLKNTVDDINSMKDVDFVVVTGDIANFGADEELQQAKSILDKLNKKWYILPGNHDTKWSESGCSSFKRIFGTEHFEFKYGKYHFIGCGSGPEMRMGPGMVPYSEVLWLDSVMAKTAGEPVIYLNHYPINETLANWYKIIDILKKGNTQAILCGHGHKNQLLNFEGIPGVMGRANVRGKDETGGYNLVTIKSDSIFFAERTPGVETHEIWNRISLKNPVADDESYPRPSYDINQKYPEVKELWSLQDSSDIVSGMAVTDSFCFYTNTRGEIVALNINSGNLLWKYQTAGKIFSTPAYSNKMLVTASTDGSVYCLEASSGKLIWKVVTSKPIVASPVIDEEVVYMGSSEGKMSALSLADGTLIWENTTLQGFIETQPLVDDIHIYFGTWGGYFYALNKVDGTIDWQWKSMKGQLYSPAACTPVSAHGKIFIVDPERYTTAFDAVSGKQIWRSNQYEGRESIGISEDKSLIYVKTMRDSVVALSTAANECKLEWAVNCEFGFELDPASAVEKEGVVFVPCDNGCIYALDRNSGQIIWIRKLSNALINPIYPLGNSQLLASTMDGEIIRLEYK</sequence>
<dbReference type="Proteomes" id="UP000265926">
    <property type="component" value="Unassembled WGS sequence"/>
</dbReference>
<dbReference type="InterPro" id="IPR004843">
    <property type="entry name" value="Calcineurin-like_PHP"/>
</dbReference>
<dbReference type="InterPro" id="IPR002372">
    <property type="entry name" value="PQQ_rpt_dom"/>
</dbReference>
<feature type="domain" description="Calcineurin-like phosphoesterase" evidence="1">
    <location>
        <begin position="26"/>
        <end position="200"/>
    </location>
</feature>
<feature type="domain" description="Pyrrolo-quinoline quinone repeat" evidence="2">
    <location>
        <begin position="480"/>
        <end position="582"/>
    </location>
</feature>
<evidence type="ECO:0000313" key="3">
    <source>
        <dbReference type="EMBL" id="RIJ50583.1"/>
    </source>
</evidence>
<dbReference type="PANTHER" id="PTHR34512">
    <property type="entry name" value="CELL SURFACE PROTEIN"/>
    <property type="match status" value="1"/>
</dbReference>
<dbReference type="GO" id="GO:0016787">
    <property type="term" value="F:hydrolase activity"/>
    <property type="evidence" value="ECO:0007669"/>
    <property type="project" value="InterPro"/>
</dbReference>
<dbReference type="Gene3D" id="3.60.21.10">
    <property type="match status" value="1"/>
</dbReference>
<protein>
    <submittedName>
        <fullName evidence="3">Metallophosphoesterase</fullName>
    </submittedName>
</protein>
<dbReference type="Gene3D" id="2.40.10.480">
    <property type="match status" value="2"/>
</dbReference>
<reference evidence="3 4" key="1">
    <citation type="submission" date="2018-08" db="EMBL/GenBank/DDBJ databases">
        <title>Pallidiluteibacterium maritimus gen. nov., sp. nov., isolated from coastal sediment.</title>
        <authorList>
            <person name="Zhou L.Y."/>
        </authorList>
    </citation>
    <scope>NUCLEOTIDE SEQUENCE [LARGE SCALE GENOMIC DNA]</scope>
    <source>
        <strain evidence="3 4">XSD2</strain>
    </source>
</reference>
<evidence type="ECO:0000313" key="4">
    <source>
        <dbReference type="Proteomes" id="UP000265926"/>
    </source>
</evidence>
<dbReference type="Pfam" id="PF13360">
    <property type="entry name" value="PQQ_2"/>
    <property type="match status" value="2"/>
</dbReference>
<dbReference type="SMART" id="SM00564">
    <property type="entry name" value="PQQ"/>
    <property type="match status" value="6"/>
</dbReference>
<feature type="domain" description="Pyrrolo-quinoline quinone repeat" evidence="2">
    <location>
        <begin position="283"/>
        <end position="409"/>
    </location>
</feature>